<protein>
    <recommendedName>
        <fullName evidence="1">glutathione-specific gamma-glutamylcyclotransferase</fullName>
        <ecNumber evidence="1">4.3.2.7</ecNumber>
    </recommendedName>
</protein>
<evidence type="ECO:0000256" key="2">
    <source>
        <dbReference type="ARBA" id="ARBA00023239"/>
    </source>
</evidence>
<dbReference type="EC" id="4.3.2.7" evidence="1"/>
<name>A0A254TDP8_9BURK</name>
<gene>
    <name evidence="3" type="ORF">AYR66_07830</name>
</gene>
<keyword evidence="2" id="KW-0456">Lyase</keyword>
<sequence length="236" mass="26053">MQSGSKDAWAITREALSEESAVEAFRSAAPPGTRLLAESDLQASLDRALQSHAPGEDVHVFGYGSLMWNPAFHYAESFRATVWGWSRKFCLSLNMARGSPERPGVMLALDRGGACSGVVFRIPHHMARNELMLLWRREMLTGAYHARWLAVRSGSSRLHALTFVANRQHRRYLAALDDDRIAQLISNGAGKLGTCQAYFDTLVSSLEQLGIRDSGMERLKLAIALQVPNGRNGRTG</sequence>
<organism evidence="3 4">
    <name type="scientific">Noviherbaspirillum denitrificans</name>
    <dbReference type="NCBI Taxonomy" id="1968433"/>
    <lineage>
        <taxon>Bacteria</taxon>
        <taxon>Pseudomonadati</taxon>
        <taxon>Pseudomonadota</taxon>
        <taxon>Betaproteobacteria</taxon>
        <taxon>Burkholderiales</taxon>
        <taxon>Oxalobacteraceae</taxon>
        <taxon>Noviherbaspirillum</taxon>
    </lineage>
</organism>
<proteinExistence type="predicted"/>
<dbReference type="Proteomes" id="UP000197535">
    <property type="component" value="Unassembled WGS sequence"/>
</dbReference>
<dbReference type="RefSeq" id="WP_088706342.1">
    <property type="nucleotide sequence ID" value="NZ_LSTO01000001.1"/>
</dbReference>
<dbReference type="GO" id="GO:0006751">
    <property type="term" value="P:glutathione catabolic process"/>
    <property type="evidence" value="ECO:0007669"/>
    <property type="project" value="InterPro"/>
</dbReference>
<dbReference type="Pfam" id="PF04752">
    <property type="entry name" value="ChaC"/>
    <property type="match status" value="1"/>
</dbReference>
<dbReference type="InterPro" id="IPR013024">
    <property type="entry name" value="GGCT-like"/>
</dbReference>
<dbReference type="InterPro" id="IPR006840">
    <property type="entry name" value="ChaC"/>
</dbReference>
<dbReference type="PANTHER" id="PTHR12192:SF2">
    <property type="entry name" value="GLUTATHIONE-SPECIFIC GAMMA-GLUTAMYLCYCLOTRANSFERASE 2"/>
    <property type="match status" value="1"/>
</dbReference>
<dbReference type="PANTHER" id="PTHR12192">
    <property type="entry name" value="CATION TRANSPORT PROTEIN CHAC-RELATED"/>
    <property type="match status" value="1"/>
</dbReference>
<dbReference type="InterPro" id="IPR036568">
    <property type="entry name" value="GGCT-like_sf"/>
</dbReference>
<evidence type="ECO:0000313" key="4">
    <source>
        <dbReference type="Proteomes" id="UP000197535"/>
    </source>
</evidence>
<dbReference type="AlphaFoldDB" id="A0A254TDP8"/>
<evidence type="ECO:0000313" key="3">
    <source>
        <dbReference type="EMBL" id="OWW19432.1"/>
    </source>
</evidence>
<accession>A0A254TDP8</accession>
<dbReference type="Gene3D" id="3.10.490.10">
    <property type="entry name" value="Gamma-glutamyl cyclotransferase-like"/>
    <property type="match status" value="1"/>
</dbReference>
<reference evidence="3 4" key="1">
    <citation type="submission" date="2016-02" db="EMBL/GenBank/DDBJ databases">
        <authorList>
            <person name="Wen L."/>
            <person name="He K."/>
            <person name="Yang H."/>
        </authorList>
    </citation>
    <scope>NUCLEOTIDE SEQUENCE [LARGE SCALE GENOMIC DNA]</scope>
    <source>
        <strain evidence="3 4">TSA40</strain>
    </source>
</reference>
<comment type="caution">
    <text evidence="3">The sequence shown here is derived from an EMBL/GenBank/DDBJ whole genome shotgun (WGS) entry which is preliminary data.</text>
</comment>
<keyword evidence="4" id="KW-1185">Reference proteome</keyword>
<dbReference type="GO" id="GO:0061928">
    <property type="term" value="F:glutathione specific gamma-glutamylcyclotransferase activity"/>
    <property type="evidence" value="ECO:0007669"/>
    <property type="project" value="UniProtKB-EC"/>
</dbReference>
<evidence type="ECO:0000256" key="1">
    <source>
        <dbReference type="ARBA" id="ARBA00012344"/>
    </source>
</evidence>
<dbReference type="CDD" id="cd06661">
    <property type="entry name" value="GGCT_like"/>
    <property type="match status" value="1"/>
</dbReference>
<dbReference type="SUPFAM" id="SSF110857">
    <property type="entry name" value="Gamma-glutamyl cyclotransferase-like"/>
    <property type="match status" value="1"/>
</dbReference>
<dbReference type="GO" id="GO:0005737">
    <property type="term" value="C:cytoplasm"/>
    <property type="evidence" value="ECO:0007669"/>
    <property type="project" value="TreeGrafter"/>
</dbReference>
<dbReference type="OrthoDB" id="9795692at2"/>
<dbReference type="EMBL" id="LSTO01000001">
    <property type="protein sequence ID" value="OWW19432.1"/>
    <property type="molecule type" value="Genomic_DNA"/>
</dbReference>